<dbReference type="PANTHER" id="PTHR39456">
    <property type="entry name" value="METAL-DEPENDENT HYDROLASE"/>
    <property type="match status" value="1"/>
</dbReference>
<proteinExistence type="predicted"/>
<keyword evidence="1" id="KW-0378">Hydrolase</keyword>
<protein>
    <submittedName>
        <fullName evidence="1">Metal-dependent hydrolase</fullName>
    </submittedName>
</protein>
<organism evidence="1 2">
    <name type="scientific">Streptomyces justiciae</name>
    <dbReference type="NCBI Taxonomy" id="2780140"/>
    <lineage>
        <taxon>Bacteria</taxon>
        <taxon>Bacillati</taxon>
        <taxon>Actinomycetota</taxon>
        <taxon>Actinomycetes</taxon>
        <taxon>Kitasatosporales</taxon>
        <taxon>Streptomycetaceae</taxon>
        <taxon>Streptomyces</taxon>
    </lineage>
</organism>
<name>A0ABU3LXR5_9ACTN</name>
<accession>A0ABU3LXR5</accession>
<reference evidence="2" key="1">
    <citation type="submission" date="2023-07" db="EMBL/GenBank/DDBJ databases">
        <title>Draft genome sequence of the endophytic actinobacterium Streptomyces justiciae WPN32, a potential antibiotic producer.</title>
        <authorList>
            <person name="Yasawong M."/>
            <person name="Pana W."/>
            <person name="Ganta P."/>
            <person name="Santapan N."/>
            <person name="Songngamsuk T."/>
            <person name="Phatcharaharikarn M."/>
            <person name="Kerdtoob S."/>
            <person name="Nantapong N."/>
        </authorList>
    </citation>
    <scope>NUCLEOTIDE SEQUENCE [LARGE SCALE GENOMIC DNA]</scope>
    <source>
        <strain evidence="2">WPN32</strain>
    </source>
</reference>
<dbReference type="PANTHER" id="PTHR39456:SF1">
    <property type="entry name" value="METAL-DEPENDENT HYDROLASE"/>
    <property type="match status" value="1"/>
</dbReference>
<dbReference type="InterPro" id="IPR016516">
    <property type="entry name" value="UCP07580"/>
</dbReference>
<dbReference type="PIRSF" id="PIRSF007580">
    <property type="entry name" value="UCP07580"/>
    <property type="match status" value="1"/>
</dbReference>
<evidence type="ECO:0000313" key="2">
    <source>
        <dbReference type="Proteomes" id="UP001257948"/>
    </source>
</evidence>
<keyword evidence="2" id="KW-1185">Reference proteome</keyword>
<evidence type="ECO:0000313" key="1">
    <source>
        <dbReference type="EMBL" id="MDT7843337.1"/>
    </source>
</evidence>
<dbReference type="GO" id="GO:0016787">
    <property type="term" value="F:hydrolase activity"/>
    <property type="evidence" value="ECO:0007669"/>
    <property type="project" value="UniProtKB-KW"/>
</dbReference>
<dbReference type="Pfam" id="PF10118">
    <property type="entry name" value="Metal_hydrol"/>
    <property type="match status" value="1"/>
</dbReference>
<sequence>MSPAQPAAGFPDREHDNLVLEPRDVQFDWSRLPMHWIPGEPMATHTINVLHLLLPEGERWFVRVFKQALPLITDDRLREDVLGFIGQEAIHAEAHQGVVDHLLAKGLDPGPYLRQVEWLFHRVLGDRPEFSEERARQHVVERVAVIAAIEHFTAFLGDWVLNAHALDEVGSDPVMLDLLRWHGAEEVEHRSVAYDLLTHLDPSYVRRIRALGIALPVLLGLWVRGARFLMGADPQPAGRQRKATWRGYLAASRRGLVPGLGTGLRSATRYLKRGYHPTQEGSTRQAIAYLATSPAARAAH</sequence>
<dbReference type="EMBL" id="JAVTLL010000014">
    <property type="protein sequence ID" value="MDT7843337.1"/>
    <property type="molecule type" value="Genomic_DNA"/>
</dbReference>
<gene>
    <name evidence="1" type="ORF">RQC66_21680</name>
</gene>
<dbReference type="RefSeq" id="WP_314202894.1">
    <property type="nucleotide sequence ID" value="NZ_JAVTLL010000014.1"/>
</dbReference>
<dbReference type="Proteomes" id="UP001257948">
    <property type="component" value="Unassembled WGS sequence"/>
</dbReference>
<comment type="caution">
    <text evidence="1">The sequence shown here is derived from an EMBL/GenBank/DDBJ whole genome shotgun (WGS) entry which is preliminary data.</text>
</comment>